<feature type="domain" description="Calcineurin-like phosphoesterase" evidence="1">
    <location>
        <begin position="6"/>
        <end position="182"/>
    </location>
</feature>
<dbReference type="PANTHER" id="PTHR42850">
    <property type="entry name" value="METALLOPHOSPHOESTERASE"/>
    <property type="match status" value="1"/>
</dbReference>
<dbReference type="Pfam" id="PF00149">
    <property type="entry name" value="Metallophos"/>
    <property type="match status" value="1"/>
</dbReference>
<organism evidence="2 3">
    <name type="scientific">Lacticaseibacillus nasuensis JCM 17158</name>
    <dbReference type="NCBI Taxonomy" id="1291734"/>
    <lineage>
        <taxon>Bacteria</taxon>
        <taxon>Bacillati</taxon>
        <taxon>Bacillota</taxon>
        <taxon>Bacilli</taxon>
        <taxon>Lactobacillales</taxon>
        <taxon>Lactobacillaceae</taxon>
        <taxon>Lacticaseibacillus</taxon>
    </lineage>
</organism>
<accession>A0A0R1JUG7</accession>
<dbReference type="InterPro" id="IPR029052">
    <property type="entry name" value="Metallo-depent_PP-like"/>
</dbReference>
<dbReference type="Proteomes" id="UP000051804">
    <property type="component" value="Unassembled WGS sequence"/>
</dbReference>
<dbReference type="SUPFAM" id="SSF56300">
    <property type="entry name" value="Metallo-dependent phosphatases"/>
    <property type="match status" value="1"/>
</dbReference>
<evidence type="ECO:0000313" key="2">
    <source>
        <dbReference type="EMBL" id="KRK72899.1"/>
    </source>
</evidence>
<evidence type="ECO:0000313" key="3">
    <source>
        <dbReference type="Proteomes" id="UP000051804"/>
    </source>
</evidence>
<dbReference type="GO" id="GO:0110154">
    <property type="term" value="P:RNA decapping"/>
    <property type="evidence" value="ECO:0007669"/>
    <property type="project" value="TreeGrafter"/>
</dbReference>
<dbReference type="InterPro" id="IPR050126">
    <property type="entry name" value="Ap4A_hydrolase"/>
</dbReference>
<proteinExistence type="predicted"/>
<dbReference type="InterPro" id="IPR004843">
    <property type="entry name" value="Calcineurin-like_PHP"/>
</dbReference>
<evidence type="ECO:0000259" key="1">
    <source>
        <dbReference type="Pfam" id="PF00149"/>
    </source>
</evidence>
<dbReference type="EMBL" id="AZDJ01000016">
    <property type="protein sequence ID" value="KRK72899.1"/>
    <property type="molecule type" value="Genomic_DNA"/>
</dbReference>
<dbReference type="GO" id="GO:0016791">
    <property type="term" value="F:phosphatase activity"/>
    <property type="evidence" value="ECO:0007669"/>
    <property type="project" value="TreeGrafter"/>
</dbReference>
<dbReference type="Gene3D" id="3.60.21.10">
    <property type="match status" value="1"/>
</dbReference>
<reference evidence="2 3" key="1">
    <citation type="journal article" date="2015" name="Genome Announc.">
        <title>Expanding the biotechnology potential of lactobacilli through comparative genomics of 213 strains and associated genera.</title>
        <authorList>
            <person name="Sun Z."/>
            <person name="Harris H.M."/>
            <person name="McCann A."/>
            <person name="Guo C."/>
            <person name="Argimon S."/>
            <person name="Zhang W."/>
            <person name="Yang X."/>
            <person name="Jeffery I.B."/>
            <person name="Cooney J.C."/>
            <person name="Kagawa T.F."/>
            <person name="Liu W."/>
            <person name="Song Y."/>
            <person name="Salvetti E."/>
            <person name="Wrobel A."/>
            <person name="Rasinkangas P."/>
            <person name="Parkhill J."/>
            <person name="Rea M.C."/>
            <person name="O'Sullivan O."/>
            <person name="Ritari J."/>
            <person name="Douillard F.P."/>
            <person name="Paul Ross R."/>
            <person name="Yang R."/>
            <person name="Briner A.E."/>
            <person name="Felis G.E."/>
            <person name="de Vos W.M."/>
            <person name="Barrangou R."/>
            <person name="Klaenhammer T.R."/>
            <person name="Caufield P.W."/>
            <person name="Cui Y."/>
            <person name="Zhang H."/>
            <person name="O'Toole P.W."/>
        </authorList>
    </citation>
    <scope>NUCLEOTIDE SEQUENCE [LARGE SCALE GENOMIC DNA]</scope>
    <source>
        <strain evidence="2 3">JCM 17158</strain>
    </source>
</reference>
<dbReference type="PATRIC" id="fig|1291734.4.peg.1355"/>
<dbReference type="GO" id="GO:0008803">
    <property type="term" value="F:bis(5'-nucleosyl)-tetraphosphatase (symmetrical) activity"/>
    <property type="evidence" value="ECO:0007669"/>
    <property type="project" value="TreeGrafter"/>
</dbReference>
<dbReference type="STRING" id="1291734.FD02_GL001318"/>
<comment type="caution">
    <text evidence="2">The sequence shown here is derived from an EMBL/GenBank/DDBJ whole genome shotgun (WGS) entry which is preliminary data.</text>
</comment>
<protein>
    <submittedName>
        <fullName evidence="2">Serine threonine protein phosphatase</fullName>
    </submittedName>
</protein>
<dbReference type="PANTHER" id="PTHR42850:SF4">
    <property type="entry name" value="ZINC-DEPENDENT ENDOPOLYPHOSPHATASE"/>
    <property type="match status" value="1"/>
</dbReference>
<name>A0A0R1JUG7_9LACO</name>
<keyword evidence="3" id="KW-1185">Reference proteome</keyword>
<dbReference type="AlphaFoldDB" id="A0A0R1JUG7"/>
<sequence>MYPEAVTVFLGDYIDCYGPNHGLTLLTQIRAMQAHDPAHTIVLLGNHEQGLLDYLASPTQSAWLDYGGKETLRAATRDWTTDKGPQFARQLLLNHQPELIAWLRQLPLSYTLGKLSFVHAGLDLTLPHPLQDTSRHDQLWLDAKYWYVPAHWGLFAHNPLAFSVVTGHTPTARITGRYAGNVHPAKTESERNAIYAVQYPNEMPRYFIDGGVGSGQPHTKLGNIAVFDSETGMLIDAYED</sequence>
<dbReference type="GO" id="GO:0005737">
    <property type="term" value="C:cytoplasm"/>
    <property type="evidence" value="ECO:0007669"/>
    <property type="project" value="TreeGrafter"/>
</dbReference>
<gene>
    <name evidence="2" type="ORF">FD02_GL001318</name>
</gene>